<comment type="caution">
    <text evidence="2">The sequence shown here is derived from an EMBL/GenBank/DDBJ whole genome shotgun (WGS) entry which is preliminary data.</text>
</comment>
<dbReference type="InterPro" id="IPR038461">
    <property type="entry name" value="Schlafen_AlbA_2_dom_sf"/>
</dbReference>
<protein>
    <recommendedName>
        <fullName evidence="1">Schlafen AlbA-2 domain-containing protein</fullName>
    </recommendedName>
</protein>
<evidence type="ECO:0000259" key="1">
    <source>
        <dbReference type="Pfam" id="PF04326"/>
    </source>
</evidence>
<feature type="domain" description="Schlafen AlbA-2" evidence="1">
    <location>
        <begin position="16"/>
        <end position="144"/>
    </location>
</feature>
<evidence type="ECO:0000313" key="3">
    <source>
        <dbReference type="Proteomes" id="UP000626244"/>
    </source>
</evidence>
<gene>
    <name evidence="2" type="ORF">GCM10007380_33780</name>
</gene>
<evidence type="ECO:0000313" key="2">
    <source>
        <dbReference type="EMBL" id="GGI16602.1"/>
    </source>
</evidence>
<name>A0A8J3AL47_9BACI</name>
<accession>A0A8J3AL47</accession>
<dbReference type="Gene3D" id="3.30.950.30">
    <property type="entry name" value="Schlafen, AAA domain"/>
    <property type="match status" value="1"/>
</dbReference>
<dbReference type="AlphaFoldDB" id="A0A8J3AL47"/>
<dbReference type="InterPro" id="IPR007421">
    <property type="entry name" value="Schlafen_AlbA_2_dom"/>
</dbReference>
<dbReference type="Proteomes" id="UP000626244">
    <property type="component" value="Unassembled WGS sequence"/>
</dbReference>
<dbReference type="RefSeq" id="WP_088001209.1">
    <property type="nucleotide sequence ID" value="NZ_BMHB01000002.1"/>
</dbReference>
<dbReference type="OrthoDB" id="800010at2"/>
<sequence>MEIKEKIKVLIEHGYENNFLDFKLKQYPAKVTPDLIKDVMAMANSPFEEDKFIIMGVNDDSEVIGIENDIELVDSSIYQNIILQYIEPDITIDYFKYIYGDKILGILKIDHKNNNQPYLIKKELPTLKIGSCLIRKGSQNAPANRRDFDNFYIKKEKFEVDILDPSLRAVNDELAVAFLEVSIKNYTSLPVTIVGGTLYIMNENNQQLSRHSIYGFENFIGADFKLALSPKSEMVGDLYLGFESSDCLRLNLDEYGTTNQKFLFKLVLFDTNNGEYIIEEKDASVYALGKFLWKVKQKKKGIEQL</sequence>
<organism evidence="2 3">
    <name type="scientific">Gottfriedia solisilvae</name>
    <dbReference type="NCBI Taxonomy" id="1516104"/>
    <lineage>
        <taxon>Bacteria</taxon>
        <taxon>Bacillati</taxon>
        <taxon>Bacillota</taxon>
        <taxon>Bacilli</taxon>
        <taxon>Bacillales</taxon>
        <taxon>Bacillaceae</taxon>
        <taxon>Gottfriedia</taxon>
    </lineage>
</organism>
<dbReference type="EMBL" id="BMHB01000002">
    <property type="protein sequence ID" value="GGI16602.1"/>
    <property type="molecule type" value="Genomic_DNA"/>
</dbReference>
<dbReference type="Pfam" id="PF04326">
    <property type="entry name" value="SLFN_AlbA_2"/>
    <property type="match status" value="1"/>
</dbReference>
<proteinExistence type="predicted"/>
<keyword evidence="3" id="KW-1185">Reference proteome</keyword>
<reference evidence="3" key="1">
    <citation type="journal article" date="2019" name="Int. J. Syst. Evol. Microbiol.">
        <title>The Global Catalogue of Microorganisms (GCM) 10K type strain sequencing project: providing services to taxonomists for standard genome sequencing and annotation.</title>
        <authorList>
            <consortium name="The Broad Institute Genomics Platform"/>
            <consortium name="The Broad Institute Genome Sequencing Center for Infectious Disease"/>
            <person name="Wu L."/>
            <person name="Ma J."/>
        </authorList>
    </citation>
    <scope>NUCLEOTIDE SEQUENCE [LARGE SCALE GENOMIC DNA]</scope>
    <source>
        <strain evidence="3">CGMCC 1.14993</strain>
    </source>
</reference>